<dbReference type="EMBL" id="WWCH01000001">
    <property type="protein sequence ID" value="MYM78757.1"/>
    <property type="molecule type" value="Genomic_DNA"/>
</dbReference>
<evidence type="ECO:0000313" key="2">
    <source>
        <dbReference type="EMBL" id="MYM78757.1"/>
    </source>
</evidence>
<proteinExistence type="predicted"/>
<keyword evidence="1" id="KW-0472">Membrane</keyword>
<reference evidence="2 3" key="1">
    <citation type="journal article" date="2017" name="Ann. Clin. Microbiol. Antimicrob.">
        <title>New eight genes identified at the clinical multidrug-resistant Acinetobacter baumannii DMS06669 strain in a Vietnam hospital.</title>
        <authorList>
            <person name="Si-Tuan N."/>
            <person name="Ngoc H.M."/>
            <person name="Hang P.T.T."/>
            <person name="Nguyen C."/>
            <person name="Van P.H."/>
            <person name="Huong N.T."/>
        </authorList>
    </citation>
    <scope>NUCLEOTIDE SEQUENCE [LARGE SCALE GENOMIC DNA]</scope>
    <source>
        <strain evidence="2 3">DMS06669</strain>
    </source>
</reference>
<keyword evidence="1" id="KW-1133">Transmembrane helix</keyword>
<accession>A0A6L8M7X2</accession>
<evidence type="ECO:0000313" key="3">
    <source>
        <dbReference type="Proteomes" id="UP000480763"/>
    </source>
</evidence>
<evidence type="ECO:0000256" key="1">
    <source>
        <dbReference type="SAM" id="Phobius"/>
    </source>
</evidence>
<gene>
    <name evidence="2" type="ORF">GSE42_12550</name>
</gene>
<sequence>MSERYRVKQQYVDINVANPIKTKVVGIENHLTNYSTFIPPEPNNPEGMYCPRESCRRWIYRDNKECEYCKYDIQAYWYRIDLRRRKAFFDRRVSQMYYTGVGCLVLTFILLQFTSSIFVGILFIVGLLIFAAASNAKFEE</sequence>
<feature type="transmembrane region" description="Helical" evidence="1">
    <location>
        <begin position="117"/>
        <end position="136"/>
    </location>
</feature>
<organism evidence="2 3">
    <name type="scientific">Acinetobacter baumannii</name>
    <dbReference type="NCBI Taxonomy" id="470"/>
    <lineage>
        <taxon>Bacteria</taxon>
        <taxon>Pseudomonadati</taxon>
        <taxon>Pseudomonadota</taxon>
        <taxon>Gammaproteobacteria</taxon>
        <taxon>Moraxellales</taxon>
        <taxon>Moraxellaceae</taxon>
        <taxon>Acinetobacter</taxon>
        <taxon>Acinetobacter calcoaceticus/baumannii complex</taxon>
    </lineage>
</organism>
<protein>
    <submittedName>
        <fullName evidence="2">Uncharacterized protein</fullName>
    </submittedName>
</protein>
<feature type="transmembrane region" description="Helical" evidence="1">
    <location>
        <begin position="93"/>
        <end position="111"/>
    </location>
</feature>
<dbReference type="RefSeq" id="WP_087937392.1">
    <property type="nucleotide sequence ID" value="NZ_CP059300.1"/>
</dbReference>
<keyword evidence="1" id="KW-0812">Transmembrane</keyword>
<dbReference type="Proteomes" id="UP000480763">
    <property type="component" value="Unassembled WGS sequence"/>
</dbReference>
<dbReference type="AlphaFoldDB" id="A0A6L8M7X2"/>
<name>A0A6L8M7X2_ACIBA</name>
<comment type="caution">
    <text evidence="2">The sequence shown here is derived from an EMBL/GenBank/DDBJ whole genome shotgun (WGS) entry which is preliminary data.</text>
</comment>